<reference evidence="2 3" key="1">
    <citation type="submission" date="2016-03" db="EMBL/GenBank/DDBJ databases">
        <title>Whole genome sequencing of Grifola frondosa 9006-11.</title>
        <authorList>
            <person name="Min B."/>
            <person name="Park H."/>
            <person name="Kim J.-G."/>
            <person name="Cho H."/>
            <person name="Oh Y.-L."/>
            <person name="Kong W.-S."/>
            <person name="Choi I.-G."/>
        </authorList>
    </citation>
    <scope>NUCLEOTIDE SEQUENCE [LARGE SCALE GENOMIC DNA]</scope>
    <source>
        <strain evidence="2 3">9006-11</strain>
    </source>
</reference>
<keyword evidence="3" id="KW-1185">Reference proteome</keyword>
<proteinExistence type="predicted"/>
<dbReference type="AlphaFoldDB" id="A0A1C7MIE5"/>
<feature type="region of interest" description="Disordered" evidence="1">
    <location>
        <begin position="230"/>
        <end position="267"/>
    </location>
</feature>
<organism evidence="2 3">
    <name type="scientific">Grifola frondosa</name>
    <name type="common">Maitake</name>
    <name type="synonym">Polyporus frondosus</name>
    <dbReference type="NCBI Taxonomy" id="5627"/>
    <lineage>
        <taxon>Eukaryota</taxon>
        <taxon>Fungi</taxon>
        <taxon>Dikarya</taxon>
        <taxon>Basidiomycota</taxon>
        <taxon>Agaricomycotina</taxon>
        <taxon>Agaricomycetes</taxon>
        <taxon>Polyporales</taxon>
        <taxon>Grifolaceae</taxon>
        <taxon>Grifola</taxon>
    </lineage>
</organism>
<name>A0A1C7MIE5_GRIFR</name>
<feature type="compositionally biased region" description="Polar residues" evidence="1">
    <location>
        <begin position="186"/>
        <end position="215"/>
    </location>
</feature>
<evidence type="ECO:0000313" key="2">
    <source>
        <dbReference type="EMBL" id="OBZ76578.1"/>
    </source>
</evidence>
<feature type="region of interest" description="Disordered" evidence="1">
    <location>
        <begin position="1"/>
        <end position="30"/>
    </location>
</feature>
<gene>
    <name evidence="2" type="ORF">A0H81_03286</name>
</gene>
<dbReference type="STRING" id="5627.A0A1C7MIE5"/>
<feature type="compositionally biased region" description="Low complexity" evidence="1">
    <location>
        <begin position="10"/>
        <end position="27"/>
    </location>
</feature>
<feature type="region of interest" description="Disordered" evidence="1">
    <location>
        <begin position="186"/>
        <end position="216"/>
    </location>
</feature>
<accession>A0A1C7MIE5</accession>
<evidence type="ECO:0000256" key="1">
    <source>
        <dbReference type="SAM" id="MobiDB-lite"/>
    </source>
</evidence>
<dbReference type="Proteomes" id="UP000092993">
    <property type="component" value="Unassembled WGS sequence"/>
</dbReference>
<evidence type="ECO:0000313" key="3">
    <source>
        <dbReference type="Proteomes" id="UP000092993"/>
    </source>
</evidence>
<sequence>MSSRHYGRDPTATPTATNTTPTAPAQTSVKSEDIATILEAHSKLLGKSSDRRRIQEVWQEEVVITVVPWHVIGTCPLVQQDIEAVDPRNYENKVVLSTGAFVPRTIPGATMRQHPRMALALYQLATRIVSLHSSANSRTASRQGDLRGVEVLVALPHVRQLRTQIIAHRLPPSRFDHIPSATIQSLQRNHPKSQPQLRLQSRQPHPQQSSESNPTCRKLCTCKSMPQHPYAQARSDLCTPSRSESGGPFKAPKDKEPAYRTMAPVQDPRIAEDVFAAQ</sequence>
<dbReference type="EMBL" id="LUGG01000003">
    <property type="protein sequence ID" value="OBZ76578.1"/>
    <property type="molecule type" value="Genomic_DNA"/>
</dbReference>
<protein>
    <submittedName>
        <fullName evidence="2">Uncharacterized protein</fullName>
    </submittedName>
</protein>
<comment type="caution">
    <text evidence="2">The sequence shown here is derived from an EMBL/GenBank/DDBJ whole genome shotgun (WGS) entry which is preliminary data.</text>
</comment>